<feature type="signal peptide" evidence="1">
    <location>
        <begin position="1"/>
        <end position="22"/>
    </location>
</feature>
<dbReference type="RefSeq" id="WP_115010997.1">
    <property type="nucleotide sequence ID" value="NZ_UGHV01000001.1"/>
</dbReference>
<dbReference type="PROSITE" id="PS51257">
    <property type="entry name" value="PROKAR_LIPOPROTEIN"/>
    <property type="match status" value="1"/>
</dbReference>
<evidence type="ECO:0000313" key="3">
    <source>
        <dbReference type="Proteomes" id="UP000254841"/>
    </source>
</evidence>
<dbReference type="OrthoDB" id="9907074at2"/>
<evidence type="ECO:0000256" key="1">
    <source>
        <dbReference type="SAM" id="SignalP"/>
    </source>
</evidence>
<proteinExistence type="predicted"/>
<feature type="chain" id="PRO_5016590641" description="Lipoprotein" evidence="1">
    <location>
        <begin position="23"/>
        <end position="177"/>
    </location>
</feature>
<name>A0A377J372_9HELI</name>
<accession>A0A377J372</accession>
<reference evidence="2 3" key="1">
    <citation type="submission" date="2018-06" db="EMBL/GenBank/DDBJ databases">
        <authorList>
            <consortium name="Pathogen Informatics"/>
            <person name="Doyle S."/>
        </authorList>
    </citation>
    <scope>NUCLEOTIDE SEQUENCE [LARGE SCALE GENOMIC DNA]</scope>
    <source>
        <strain evidence="2 3">NCTC12410</strain>
    </source>
</reference>
<dbReference type="EMBL" id="UGHV01000001">
    <property type="protein sequence ID" value="STO96684.1"/>
    <property type="molecule type" value="Genomic_DNA"/>
</dbReference>
<keyword evidence="1" id="KW-0732">Signal</keyword>
<protein>
    <recommendedName>
        <fullName evidence="4">Lipoprotein</fullName>
    </recommendedName>
</protein>
<dbReference type="Proteomes" id="UP000254841">
    <property type="component" value="Unassembled WGS sequence"/>
</dbReference>
<gene>
    <name evidence="2" type="ORF">NCTC12410_00500</name>
</gene>
<evidence type="ECO:0000313" key="2">
    <source>
        <dbReference type="EMBL" id="STO96684.1"/>
    </source>
</evidence>
<dbReference type="AlphaFoldDB" id="A0A377J372"/>
<evidence type="ECO:0008006" key="4">
    <source>
        <dbReference type="Google" id="ProtNLM"/>
    </source>
</evidence>
<sequence length="177" mass="20743">MKTLTHNLIFVFAALFLLSGCASWTQYKGAYQDIKSAISDQKKLKLDAKEIETIVKKYQNHTIASEIKQAGFDDKTAQILETIWFCPTLIREVSIREYKYERGELLRYAKAYDLSHYCQLKHTQLKYYDDEVALLSLISNNYKKYEKNTTAEHKLRSNFNYQEIQALYTKLIKDGSK</sequence>
<organism evidence="2 3">
    <name type="scientific">Helicobacter canis</name>
    <dbReference type="NCBI Taxonomy" id="29419"/>
    <lineage>
        <taxon>Bacteria</taxon>
        <taxon>Pseudomonadati</taxon>
        <taxon>Campylobacterota</taxon>
        <taxon>Epsilonproteobacteria</taxon>
        <taxon>Campylobacterales</taxon>
        <taxon>Helicobacteraceae</taxon>
        <taxon>Helicobacter</taxon>
    </lineage>
</organism>